<feature type="transmembrane region" description="Helical" evidence="6">
    <location>
        <begin position="157"/>
        <end position="177"/>
    </location>
</feature>
<feature type="transmembrane region" description="Helical" evidence="6">
    <location>
        <begin position="198"/>
        <end position="216"/>
    </location>
</feature>
<keyword evidence="4 6" id="KW-1133">Transmembrane helix</keyword>
<accession>A0ABN0AZ12</accession>
<dbReference type="InterPro" id="IPR003339">
    <property type="entry name" value="ABC/ECF_trnsptr_transmembrane"/>
</dbReference>
<protein>
    <submittedName>
        <fullName evidence="7">Cobalt transport protein</fullName>
    </submittedName>
</protein>
<proteinExistence type="predicted"/>
<evidence type="ECO:0000256" key="4">
    <source>
        <dbReference type="ARBA" id="ARBA00022989"/>
    </source>
</evidence>
<feature type="transmembrane region" description="Helical" evidence="6">
    <location>
        <begin position="247"/>
        <end position="266"/>
    </location>
</feature>
<sequence>MSRTVQLGQYIPTHSIIHALDPRVKLLCSIMYAACAFSIHTGGQLVFHALALIAVIHLSRITKGELLRCITPLFGIVALVAITNILLMQHGTCLWSWGIFTITQEGLQNAGIFSARLVYALIVGNMLLMCTTQMQLADALDSLLSPLARLGFPAHEIAMVFSLMLRFIPVLASDARAISEAQRLRSAHVTHTTLRMRLTLLMPLVIALLSCSYRHAQGLGRALDARCYRAHAKRNPWHPLVLTCRDYVAVGIFIAILAGSCALGIAGI</sequence>
<feature type="transmembrane region" description="Helical" evidence="6">
    <location>
        <begin position="30"/>
        <end position="54"/>
    </location>
</feature>
<evidence type="ECO:0000313" key="8">
    <source>
        <dbReference type="Proteomes" id="UP000004431"/>
    </source>
</evidence>
<keyword evidence="5 6" id="KW-0472">Membrane</keyword>
<dbReference type="Proteomes" id="UP000004431">
    <property type="component" value="Unassembled WGS sequence"/>
</dbReference>
<name>A0ABN0AZ12_9ACTN</name>
<keyword evidence="3 6" id="KW-0812">Transmembrane</keyword>
<dbReference type="EMBL" id="AEDQ01000029">
    <property type="protein sequence ID" value="EFL43766.1"/>
    <property type="molecule type" value="Genomic_DNA"/>
</dbReference>
<comment type="subcellular location">
    <subcellularLocation>
        <location evidence="1">Membrane</location>
        <topology evidence="1">Multi-pass membrane protein</topology>
    </subcellularLocation>
</comment>
<feature type="transmembrane region" description="Helical" evidence="6">
    <location>
        <begin position="66"/>
        <end position="88"/>
    </location>
</feature>
<dbReference type="PANTHER" id="PTHR34857:SF2">
    <property type="entry name" value="SLL0384 PROTEIN"/>
    <property type="match status" value="1"/>
</dbReference>
<evidence type="ECO:0000256" key="2">
    <source>
        <dbReference type="ARBA" id="ARBA00022475"/>
    </source>
</evidence>
<dbReference type="Pfam" id="PF02361">
    <property type="entry name" value="CbiQ"/>
    <property type="match status" value="1"/>
</dbReference>
<dbReference type="PANTHER" id="PTHR34857">
    <property type="entry name" value="SLL0384 PROTEIN"/>
    <property type="match status" value="1"/>
</dbReference>
<evidence type="ECO:0000313" key="7">
    <source>
        <dbReference type="EMBL" id="EFL43766.1"/>
    </source>
</evidence>
<dbReference type="InterPro" id="IPR051611">
    <property type="entry name" value="ECF_transporter_component"/>
</dbReference>
<keyword evidence="2" id="KW-1003">Cell membrane</keyword>
<dbReference type="CDD" id="cd16914">
    <property type="entry name" value="EcfT"/>
    <property type="match status" value="1"/>
</dbReference>
<comment type="caution">
    <text evidence="7">The sequence shown here is derived from an EMBL/GenBank/DDBJ whole genome shotgun (WGS) entry which is preliminary data.</text>
</comment>
<organism evidence="7 8">
    <name type="scientific">Fannyhessea vaginae PB189-T1-4</name>
    <dbReference type="NCBI Taxonomy" id="866774"/>
    <lineage>
        <taxon>Bacteria</taxon>
        <taxon>Bacillati</taxon>
        <taxon>Actinomycetota</taxon>
        <taxon>Coriobacteriia</taxon>
        <taxon>Coriobacteriales</taxon>
        <taxon>Atopobiaceae</taxon>
        <taxon>Fannyhessea</taxon>
    </lineage>
</organism>
<evidence type="ECO:0000256" key="1">
    <source>
        <dbReference type="ARBA" id="ARBA00004141"/>
    </source>
</evidence>
<reference evidence="7 8" key="1">
    <citation type="submission" date="2010-08" db="EMBL/GenBank/DDBJ databases">
        <authorList>
            <person name="Durkin A.S."/>
            <person name="Madupu R."/>
            <person name="Torralba M."/>
            <person name="Gillis M."/>
            <person name="Methe B."/>
            <person name="Sutton G."/>
            <person name="Nelson K.E."/>
        </authorList>
    </citation>
    <scope>NUCLEOTIDE SEQUENCE [LARGE SCALE GENOMIC DNA]</scope>
    <source>
        <strain evidence="7 8">PB189-T1-4</strain>
    </source>
</reference>
<evidence type="ECO:0000256" key="3">
    <source>
        <dbReference type="ARBA" id="ARBA00022692"/>
    </source>
</evidence>
<feature type="transmembrane region" description="Helical" evidence="6">
    <location>
        <begin position="117"/>
        <end position="137"/>
    </location>
</feature>
<evidence type="ECO:0000256" key="5">
    <source>
        <dbReference type="ARBA" id="ARBA00023136"/>
    </source>
</evidence>
<gene>
    <name evidence="7" type="ORF">HMPREF9248_0527</name>
</gene>
<keyword evidence="8" id="KW-1185">Reference proteome</keyword>
<evidence type="ECO:0000256" key="6">
    <source>
        <dbReference type="SAM" id="Phobius"/>
    </source>
</evidence>
<dbReference type="RefSeq" id="WP_006304404.1">
    <property type="nucleotide sequence ID" value="NZ_AEDQ01000029.1"/>
</dbReference>